<dbReference type="VEuPathDB" id="FungiDB:VP01_2327g1"/>
<feature type="region of interest" description="Disordered" evidence="1">
    <location>
        <begin position="350"/>
        <end position="375"/>
    </location>
</feature>
<keyword evidence="2" id="KW-0472">Membrane</keyword>
<dbReference type="AlphaFoldDB" id="A0A0L6V7P8"/>
<name>A0A0L6V7P8_9BASI</name>
<dbReference type="Proteomes" id="UP000037035">
    <property type="component" value="Unassembled WGS sequence"/>
</dbReference>
<feature type="transmembrane region" description="Helical" evidence="2">
    <location>
        <begin position="109"/>
        <end position="129"/>
    </location>
</feature>
<reference evidence="3 4" key="1">
    <citation type="submission" date="2015-08" db="EMBL/GenBank/DDBJ databases">
        <title>Next Generation Sequencing and Analysis of the Genome of Puccinia sorghi L Schw, the Causal Agent of Maize Common Rust.</title>
        <authorList>
            <person name="Rochi L."/>
            <person name="Burguener G."/>
            <person name="Darino M."/>
            <person name="Turjanski A."/>
            <person name="Kreff E."/>
            <person name="Dieguez M.J."/>
            <person name="Sacco F."/>
        </authorList>
    </citation>
    <scope>NUCLEOTIDE SEQUENCE [LARGE SCALE GENOMIC DNA]</scope>
    <source>
        <strain evidence="3 4">RO10H11247</strain>
    </source>
</reference>
<organism evidence="3 4">
    <name type="scientific">Puccinia sorghi</name>
    <dbReference type="NCBI Taxonomy" id="27349"/>
    <lineage>
        <taxon>Eukaryota</taxon>
        <taxon>Fungi</taxon>
        <taxon>Dikarya</taxon>
        <taxon>Basidiomycota</taxon>
        <taxon>Pucciniomycotina</taxon>
        <taxon>Pucciniomycetes</taxon>
        <taxon>Pucciniales</taxon>
        <taxon>Pucciniaceae</taxon>
        <taxon>Puccinia</taxon>
    </lineage>
</organism>
<accession>A0A0L6V7P8</accession>
<evidence type="ECO:0000313" key="3">
    <source>
        <dbReference type="EMBL" id="KNZ56749.1"/>
    </source>
</evidence>
<sequence>MGSLTNAIVKQSSPKTKNRTITTGLLKPAMIRQWFADELSDNDFSFISVLKNESKARTFLILARTSTKKRCELWLIKEASRLVNLFACYAELVSIHQSFSLHLISRYPFAIYLLLSISRSFFFMILLGIDSSKQMKTTKTNNVKPCEGVLRYNLYWSPSPHTLMSMTWGRASRRASGSAKMGAAGNRVCVICGRRVARRAAYGDLFEGGVAGALGDVVNTVHCHSAALICHDRSDVQLGGCAVCFTQLAVHGGMGRMGQTGGTGGTGGLVETEDKHESCVTETDNDARIPWGTSQGIEPGACDQLAGWVGSGRQNINLDTQNNSIDSNEEKIKIQIYKFLIHKQVHVSPRQQRKIQSQPLSKSDSKMPLTTVSPHGGQFAVNQKATLEMTDQFEDFLGEWEGPLESCKFAITLVENFRISVGELVSERGAGGTGFLGLMKETAQTQ</sequence>
<evidence type="ECO:0000256" key="2">
    <source>
        <dbReference type="SAM" id="Phobius"/>
    </source>
</evidence>
<protein>
    <submittedName>
        <fullName evidence="3">Uncharacterized protein</fullName>
    </submittedName>
</protein>
<comment type="caution">
    <text evidence="3">The sequence shown here is derived from an EMBL/GenBank/DDBJ whole genome shotgun (WGS) entry which is preliminary data.</text>
</comment>
<evidence type="ECO:0000313" key="4">
    <source>
        <dbReference type="Proteomes" id="UP000037035"/>
    </source>
</evidence>
<evidence type="ECO:0000256" key="1">
    <source>
        <dbReference type="SAM" id="MobiDB-lite"/>
    </source>
</evidence>
<keyword evidence="2" id="KW-1133">Transmembrane helix</keyword>
<keyword evidence="4" id="KW-1185">Reference proteome</keyword>
<dbReference type="EMBL" id="LAVV01007200">
    <property type="protein sequence ID" value="KNZ56749.1"/>
    <property type="molecule type" value="Genomic_DNA"/>
</dbReference>
<gene>
    <name evidence="3" type="ORF">VP01_2327g1</name>
</gene>
<feature type="compositionally biased region" description="Polar residues" evidence="1">
    <location>
        <begin position="354"/>
        <end position="373"/>
    </location>
</feature>
<keyword evidence="2" id="KW-0812">Transmembrane</keyword>
<proteinExistence type="predicted"/>